<organism evidence="2 3">
    <name type="scientific">Cryomyces minteri</name>
    <dbReference type="NCBI Taxonomy" id="331657"/>
    <lineage>
        <taxon>Eukaryota</taxon>
        <taxon>Fungi</taxon>
        <taxon>Dikarya</taxon>
        <taxon>Ascomycota</taxon>
        <taxon>Pezizomycotina</taxon>
        <taxon>Dothideomycetes</taxon>
        <taxon>Dothideomycetes incertae sedis</taxon>
        <taxon>Cryomyces</taxon>
    </lineage>
</organism>
<accession>A0A4U0WJG5</accession>
<evidence type="ECO:0000313" key="2">
    <source>
        <dbReference type="EMBL" id="TKA63194.1"/>
    </source>
</evidence>
<keyword evidence="3" id="KW-1185">Reference proteome</keyword>
<feature type="region of interest" description="Disordered" evidence="1">
    <location>
        <begin position="111"/>
        <end position="245"/>
    </location>
</feature>
<reference evidence="2 3" key="1">
    <citation type="submission" date="2017-03" db="EMBL/GenBank/DDBJ databases">
        <title>Genomes of endolithic fungi from Antarctica.</title>
        <authorList>
            <person name="Coleine C."/>
            <person name="Masonjones S."/>
            <person name="Stajich J.E."/>
        </authorList>
    </citation>
    <scope>NUCLEOTIDE SEQUENCE [LARGE SCALE GENOMIC DNA]</scope>
    <source>
        <strain evidence="2 3">CCFEE 5187</strain>
    </source>
</reference>
<sequence>MILSVEAQIVPLSLTAHATISKAWSALPLLQARKEAHTDRHNPPGYQASQPTTMADTEGSSKKPWTDSEKYALFMALIARAGPIKWNEVKLPEGRTQKACTRWFDKEKAKFESQNKSSAVADAGPTDKPATKEKKEEKVRNVKKEISDSEDAGDEGHTTPKVKAARKSSRNTHAIVSDAKNAISPTPKVKPDGKAFKMDVAASGESNAGEKKRKASTKKSKEGEAAGKGDNGREEPKRKKAKADK</sequence>
<dbReference type="EMBL" id="NAJN01001436">
    <property type="protein sequence ID" value="TKA63194.1"/>
    <property type="molecule type" value="Genomic_DNA"/>
</dbReference>
<feature type="compositionally biased region" description="Basic and acidic residues" evidence="1">
    <location>
        <begin position="129"/>
        <end position="147"/>
    </location>
</feature>
<gene>
    <name evidence="2" type="ORF">B0A49_07826</name>
</gene>
<dbReference type="AlphaFoldDB" id="A0A4U0WJG5"/>
<feature type="region of interest" description="Disordered" evidence="1">
    <location>
        <begin position="35"/>
        <end position="65"/>
    </location>
</feature>
<feature type="compositionally biased region" description="Basic and acidic residues" evidence="1">
    <location>
        <begin position="219"/>
        <end position="245"/>
    </location>
</feature>
<comment type="caution">
    <text evidence="2">The sequence shown here is derived from an EMBL/GenBank/DDBJ whole genome shotgun (WGS) entry which is preliminary data.</text>
</comment>
<proteinExistence type="predicted"/>
<name>A0A4U0WJG5_9PEZI</name>
<evidence type="ECO:0008006" key="4">
    <source>
        <dbReference type="Google" id="ProtNLM"/>
    </source>
</evidence>
<evidence type="ECO:0000313" key="3">
    <source>
        <dbReference type="Proteomes" id="UP000308768"/>
    </source>
</evidence>
<dbReference type="OrthoDB" id="5371646at2759"/>
<dbReference type="Proteomes" id="UP000308768">
    <property type="component" value="Unassembled WGS sequence"/>
</dbReference>
<evidence type="ECO:0000256" key="1">
    <source>
        <dbReference type="SAM" id="MobiDB-lite"/>
    </source>
</evidence>
<protein>
    <recommendedName>
        <fullName evidence="4">Myb-like domain-containing protein</fullName>
    </recommendedName>
</protein>